<dbReference type="GO" id="GO:0003677">
    <property type="term" value="F:DNA binding"/>
    <property type="evidence" value="ECO:0007669"/>
    <property type="project" value="InterPro"/>
</dbReference>
<proteinExistence type="predicted"/>
<dbReference type="InterPro" id="IPR002104">
    <property type="entry name" value="Integrase_catalytic"/>
</dbReference>
<feature type="domain" description="Tyr recombinase" evidence="2">
    <location>
        <begin position="8"/>
        <end position="41"/>
    </location>
</feature>
<dbReference type="GO" id="GO:0006310">
    <property type="term" value="P:DNA recombination"/>
    <property type="evidence" value="ECO:0007669"/>
    <property type="project" value="UniProtKB-KW"/>
</dbReference>
<accession>A0A1V0UWW2</accession>
<protein>
    <recommendedName>
        <fullName evidence="2">Tyr recombinase domain-containing protein</fullName>
    </recommendedName>
</protein>
<name>A0A1V0UWW2_9BACL</name>
<gene>
    <name evidence="3" type="ORF">B7C51_18770</name>
</gene>
<evidence type="ECO:0000259" key="2">
    <source>
        <dbReference type="Pfam" id="PF00589"/>
    </source>
</evidence>
<dbReference type="RefSeq" id="WP_083041081.1">
    <property type="nucleotide sequence ID" value="NZ_CP020557.1"/>
</dbReference>
<dbReference type="Proteomes" id="UP000192727">
    <property type="component" value="Chromosome"/>
</dbReference>
<evidence type="ECO:0000313" key="4">
    <source>
        <dbReference type="Proteomes" id="UP000192727"/>
    </source>
</evidence>
<organism evidence="3 4">
    <name type="scientific">Paenibacillus larvae subsp. pulvifaciens</name>
    <dbReference type="NCBI Taxonomy" id="1477"/>
    <lineage>
        <taxon>Bacteria</taxon>
        <taxon>Bacillati</taxon>
        <taxon>Bacillota</taxon>
        <taxon>Bacilli</taxon>
        <taxon>Bacillales</taxon>
        <taxon>Paenibacillaceae</taxon>
        <taxon>Paenibacillus</taxon>
    </lineage>
</organism>
<evidence type="ECO:0000256" key="1">
    <source>
        <dbReference type="ARBA" id="ARBA00023172"/>
    </source>
</evidence>
<evidence type="ECO:0000313" key="3">
    <source>
        <dbReference type="EMBL" id="ARF69420.1"/>
    </source>
</evidence>
<reference evidence="3 4" key="1">
    <citation type="submission" date="2017-03" db="EMBL/GenBank/DDBJ databases">
        <title>Paenibacillus larvae genome sequencing.</title>
        <authorList>
            <person name="Dingman D.W."/>
        </authorList>
    </citation>
    <scope>NUCLEOTIDE SEQUENCE [LARGE SCALE GENOMIC DNA]</scope>
    <source>
        <strain evidence="3 4">SAG 10367</strain>
    </source>
</reference>
<dbReference type="AlphaFoldDB" id="A0A1V0UWW2"/>
<dbReference type="GO" id="GO:0015074">
    <property type="term" value="P:DNA integration"/>
    <property type="evidence" value="ECO:0007669"/>
    <property type="project" value="InterPro"/>
</dbReference>
<dbReference type="InterPro" id="IPR011010">
    <property type="entry name" value="DNA_brk_join_enz"/>
</dbReference>
<keyword evidence="1" id="KW-0233">DNA recombination</keyword>
<dbReference type="Pfam" id="PF00589">
    <property type="entry name" value="Phage_integrase"/>
    <property type="match status" value="1"/>
</dbReference>
<dbReference type="InterPro" id="IPR013762">
    <property type="entry name" value="Integrase-like_cat_sf"/>
</dbReference>
<dbReference type="Gene3D" id="1.10.443.10">
    <property type="entry name" value="Intergrase catalytic core"/>
    <property type="match status" value="1"/>
</dbReference>
<dbReference type="EMBL" id="CP020557">
    <property type="protein sequence ID" value="ARF69420.1"/>
    <property type="molecule type" value="Genomic_DNA"/>
</dbReference>
<dbReference type="SUPFAM" id="SSF56349">
    <property type="entry name" value="DNA breaking-rejoining enzymes"/>
    <property type="match status" value="1"/>
</dbReference>
<sequence length="67" mass="7504">MISVILVTLLIEAGAPMKAIQQRLGHSKHQTTADIYAHITKKVSRDTAEKFDKFAPQNFRPQSIPKS</sequence>